<dbReference type="VEuPathDB" id="FungiDB:LCOR_01736.1"/>
<dbReference type="EMBL" id="CBTN010000005">
    <property type="protein sequence ID" value="CDH50013.1"/>
    <property type="molecule type" value="Genomic_DNA"/>
</dbReference>
<reference evidence="2" key="1">
    <citation type="submission" date="2013-08" db="EMBL/GenBank/DDBJ databases">
        <title>Gene expansion shapes genome architecture in the human pathogen Lichtheimia corymbifera: an evolutionary genomics analysis in the ancient terrestrial Mucorales (Mucoromycotina).</title>
        <authorList>
            <person name="Schwartze V.U."/>
            <person name="Winter S."/>
            <person name="Shelest E."/>
            <person name="Marcet-Houben M."/>
            <person name="Horn F."/>
            <person name="Wehner S."/>
            <person name="Hoffmann K."/>
            <person name="Riege K."/>
            <person name="Sammeth M."/>
            <person name="Nowrousian M."/>
            <person name="Valiante V."/>
            <person name="Linde J."/>
            <person name="Jacobsen I.D."/>
            <person name="Marz M."/>
            <person name="Brakhage A.A."/>
            <person name="Gabaldon T."/>
            <person name="Bocker S."/>
            <person name="Voigt K."/>
        </authorList>
    </citation>
    <scope>NUCLEOTIDE SEQUENCE [LARGE SCALE GENOMIC DNA]</scope>
    <source>
        <strain evidence="2">FSU 9682</strain>
    </source>
</reference>
<evidence type="ECO:0000313" key="3">
    <source>
        <dbReference type="Proteomes" id="UP000027586"/>
    </source>
</evidence>
<dbReference type="OrthoDB" id="412814at2759"/>
<dbReference type="GO" id="GO:0006974">
    <property type="term" value="P:DNA damage response"/>
    <property type="evidence" value="ECO:0007669"/>
    <property type="project" value="InterPro"/>
</dbReference>
<dbReference type="PANTHER" id="PTHR21052">
    <property type="entry name" value="SPERMATOGENESIS ASSOCIATED 11-RELATED"/>
    <property type="match status" value="1"/>
</dbReference>
<protein>
    <submittedName>
        <fullName evidence="2">Alkylated dna repair protein alkb homolog 8-like</fullName>
    </submittedName>
</protein>
<sequence>MAIHYDEKTRRDVCMYKTTGFYIGCPQHLVRKGGCIKLIATFTLPLCHHMSDIDWEDLFGVSDDNDHDDAHGIPGLKLAKDALTHEQQMQLVHAIAEADYFQGGKLDQAMCFGDLGPFEWVEPWIRDEYPNLMPSRILERACLFDQAIINLYHKGQGIKSHVDLMRFDDGIVIISLLSSCVMVMKPADPATLQQRGAIPILLRPGDVLALSGAARYDWEHGIEERMADEVDGEWIERGTRISVTLRKLLLK</sequence>
<dbReference type="AlphaFoldDB" id="A0A068RIP7"/>
<dbReference type="InterPro" id="IPR037151">
    <property type="entry name" value="AlkB-like_sf"/>
</dbReference>
<dbReference type="PROSITE" id="PS51471">
    <property type="entry name" value="FE2OG_OXY"/>
    <property type="match status" value="1"/>
</dbReference>
<accession>A0A068RIP7</accession>
<dbReference type="PANTHER" id="PTHR21052:SF0">
    <property type="entry name" value="ALPHA-KETOGLUTARATE-DEPENDENT DIOXYGENASE ALKB HOMOLOG 7, MITOCHONDRIAL"/>
    <property type="match status" value="1"/>
</dbReference>
<feature type="domain" description="Fe2OG dioxygenase" evidence="1">
    <location>
        <begin position="143"/>
        <end position="249"/>
    </location>
</feature>
<comment type="caution">
    <text evidence="2">The sequence shown here is derived from an EMBL/GenBank/DDBJ whole genome shotgun (WGS) entry which is preliminary data.</text>
</comment>
<dbReference type="InterPro" id="IPR005123">
    <property type="entry name" value="Oxoglu/Fe-dep_dioxygenase_dom"/>
</dbReference>
<gene>
    <name evidence="2" type="ORF">LCOR_01736.1</name>
</gene>
<evidence type="ECO:0000313" key="2">
    <source>
        <dbReference type="EMBL" id="CDH50013.1"/>
    </source>
</evidence>
<dbReference type="GO" id="GO:0005759">
    <property type="term" value="C:mitochondrial matrix"/>
    <property type="evidence" value="ECO:0007669"/>
    <property type="project" value="TreeGrafter"/>
</dbReference>
<proteinExistence type="predicted"/>
<dbReference type="Proteomes" id="UP000027586">
    <property type="component" value="Unassembled WGS sequence"/>
</dbReference>
<dbReference type="SUPFAM" id="SSF51197">
    <property type="entry name" value="Clavaminate synthase-like"/>
    <property type="match status" value="1"/>
</dbReference>
<dbReference type="Pfam" id="PF13532">
    <property type="entry name" value="2OG-FeII_Oxy_2"/>
    <property type="match status" value="1"/>
</dbReference>
<dbReference type="GO" id="GO:0006631">
    <property type="term" value="P:fatty acid metabolic process"/>
    <property type="evidence" value="ECO:0007669"/>
    <property type="project" value="TreeGrafter"/>
</dbReference>
<evidence type="ECO:0000259" key="1">
    <source>
        <dbReference type="PROSITE" id="PS51471"/>
    </source>
</evidence>
<keyword evidence="3" id="KW-1185">Reference proteome</keyword>
<dbReference type="InterPro" id="IPR032870">
    <property type="entry name" value="ALKBH7-like"/>
</dbReference>
<dbReference type="InterPro" id="IPR027450">
    <property type="entry name" value="AlkB-like"/>
</dbReference>
<dbReference type="Gene3D" id="2.60.120.590">
    <property type="entry name" value="Alpha-ketoglutarate-dependent dioxygenase AlkB-like"/>
    <property type="match status" value="1"/>
</dbReference>
<name>A0A068RIP7_9FUNG</name>
<organism evidence="2 3">
    <name type="scientific">Lichtheimia corymbifera JMRC:FSU:9682</name>
    <dbReference type="NCBI Taxonomy" id="1263082"/>
    <lineage>
        <taxon>Eukaryota</taxon>
        <taxon>Fungi</taxon>
        <taxon>Fungi incertae sedis</taxon>
        <taxon>Mucoromycota</taxon>
        <taxon>Mucoromycotina</taxon>
        <taxon>Mucoromycetes</taxon>
        <taxon>Mucorales</taxon>
        <taxon>Lichtheimiaceae</taxon>
        <taxon>Lichtheimia</taxon>
    </lineage>
</organism>